<dbReference type="SMART" id="SM00487">
    <property type="entry name" value="DEXDc"/>
    <property type="match status" value="1"/>
</dbReference>
<dbReference type="InterPro" id="IPR006935">
    <property type="entry name" value="Helicase/UvrB_N"/>
</dbReference>
<evidence type="ECO:0000256" key="2">
    <source>
        <dbReference type="ARBA" id="ARBA00022705"/>
    </source>
</evidence>
<keyword evidence="1 8" id="KW-0639">Primosome</keyword>
<keyword evidence="8" id="KW-0413">Isomerase</keyword>
<dbReference type="InterPro" id="IPR005259">
    <property type="entry name" value="PriA"/>
</dbReference>
<comment type="cofactor">
    <cofactor evidence="8">
        <name>Zn(2+)</name>
        <dbReference type="ChEBI" id="CHEBI:29105"/>
    </cofactor>
    <text evidence="8">Binds 2 zinc ions per subunit.</text>
</comment>
<feature type="binding site" evidence="8">
    <location>
        <position position="442"/>
    </location>
    <ligand>
        <name>Zn(2+)</name>
        <dbReference type="ChEBI" id="CHEBI:29105"/>
        <label>1</label>
    </ligand>
</feature>
<keyword evidence="8" id="KW-0378">Hydrolase</keyword>
<sequence length="700" mass="79784">MNDWMIEVCILQAKFKQNLYYLLPQSMQEEISTCYQTQLFSPEFCRNRLVQVPLGKNNKLQAALILRTCPLPQTFAKEKLKFAAAWYNERAYLSDKQVELAHLLAQRYQCTFAHALSLSLPPYNLKQPEKSGNKYRNYIALIQQSLTEAERSKLAAVPQLTTEQKAVLQKLQLSLAANKREFLLHGVTGSGKTEIYLTLAKEVLAAGHCCLILVPEINLSYPMIQAFSLRFPEICGIWHSQMSEGEKLSTAMAIADGKLKILIGTRSALFSNLDNIGLIVIDEEHDSSYLSETIPHYHAITVARLMLRQHPKAFLLLASATPSVNSYYRTTEGRSVLLTLTQRVTHTLPPAIDIVDLRNETVKTDKLILAKRTVKTISNCLNLQQQVLLVLNRRGYNTSTLCRKCGRAILCPHCDFRLVYHLDCRKLLCHYCGYRRNLPEKCAFCGEKALINYGFGTEMVEQYVRNLFPQVNVARLDQDVSSKKQAATKVLQDFRQGRCQILVGTQMIAKGHDFSNVGLVCLLCIDSLLSMPGYKAEERCFQLICQAAGRAGRQGQNCQVLLQTFAPQERCLQAAIRNDYQQFYQDQLVWRRRLGYPPFLYFGQFKISINCRYDLSAIRTLLQQINAELTALIAGIKQHRPELQLILWPFADDLLRKVDNEYRIFLNITANDEAAISYLFKLLLQISLPFTCNFSLFLEA</sequence>
<evidence type="ECO:0000313" key="12">
    <source>
        <dbReference type="Proteomes" id="UP001220478"/>
    </source>
</evidence>
<dbReference type="InterPro" id="IPR041222">
    <property type="entry name" value="PriA_3primeBD"/>
</dbReference>
<feature type="domain" description="Helicase ATP-binding" evidence="9">
    <location>
        <begin position="173"/>
        <end position="340"/>
    </location>
</feature>
<dbReference type="Pfam" id="PF04851">
    <property type="entry name" value="ResIII"/>
    <property type="match status" value="1"/>
</dbReference>
<evidence type="ECO:0000313" key="11">
    <source>
        <dbReference type="EMBL" id="WEG35311.1"/>
    </source>
</evidence>
<dbReference type="EC" id="5.6.2.4" evidence="8"/>
<keyword evidence="3 8" id="KW-0479">Metal-binding</keyword>
<dbReference type="InterPro" id="IPR014001">
    <property type="entry name" value="Helicase_ATP-bd"/>
</dbReference>
<evidence type="ECO:0000256" key="4">
    <source>
        <dbReference type="ARBA" id="ARBA00022741"/>
    </source>
</evidence>
<dbReference type="Gene3D" id="3.40.50.300">
    <property type="entry name" value="P-loop containing nucleotide triphosphate hydrolases"/>
    <property type="match status" value="2"/>
</dbReference>
<keyword evidence="5 8" id="KW-0862">Zinc</keyword>
<protein>
    <recommendedName>
        <fullName evidence="8">Replication restart protein PriA</fullName>
    </recommendedName>
    <alternativeName>
        <fullName evidence="8">ATP-dependent DNA helicase PriA</fullName>
        <ecNumber evidence="8">5.6.2.4</ecNumber>
    </alternativeName>
    <alternativeName>
        <fullName evidence="8">DNA 3'-5' helicase PriA</fullName>
    </alternativeName>
</protein>
<comment type="subunit">
    <text evidence="8">Component of the replication restart primosome.</text>
</comment>
<organism evidence="11 12">
    <name type="scientific">Amygdalobacter indicium</name>
    <dbReference type="NCBI Taxonomy" id="3029272"/>
    <lineage>
        <taxon>Bacteria</taxon>
        <taxon>Bacillati</taxon>
        <taxon>Bacillota</taxon>
        <taxon>Clostridia</taxon>
        <taxon>Eubacteriales</taxon>
        <taxon>Oscillospiraceae</taxon>
        <taxon>Amygdalobacter</taxon>
    </lineage>
</organism>
<feature type="binding site" evidence="8">
    <location>
        <position position="411"/>
    </location>
    <ligand>
        <name>Zn(2+)</name>
        <dbReference type="ChEBI" id="CHEBI:29105"/>
        <label>2</label>
    </ligand>
</feature>
<comment type="catalytic activity">
    <reaction evidence="8">
        <text>ATP + H2O = ADP + phosphate + H(+)</text>
        <dbReference type="Rhea" id="RHEA:13065"/>
        <dbReference type="ChEBI" id="CHEBI:15377"/>
        <dbReference type="ChEBI" id="CHEBI:15378"/>
        <dbReference type="ChEBI" id="CHEBI:30616"/>
        <dbReference type="ChEBI" id="CHEBI:43474"/>
        <dbReference type="ChEBI" id="CHEBI:456216"/>
        <dbReference type="EC" id="5.6.2.4"/>
    </reaction>
</comment>
<reference evidence="11 12" key="1">
    <citation type="submission" date="2023-02" db="EMBL/GenBank/DDBJ databases">
        <title>Novel Oscillospiraceae bacterial genomes.</title>
        <authorList>
            <person name="Srinivasan S."/>
            <person name="Austin M.N."/>
            <person name="Fiedler T.L."/>
            <person name="Strenk S.M."/>
            <person name="Agnew K.J."/>
            <person name="Nagana Gowda G.A."/>
            <person name="Raftery D."/>
            <person name="Beamer M.A."/>
            <person name="Achilles S.L."/>
            <person name="Wiesenfeld H.C."/>
            <person name="Fredricks D.N."/>
            <person name="Hillier S.L."/>
        </authorList>
    </citation>
    <scope>NUCLEOTIDE SEQUENCE [LARGE SCALE GENOMIC DNA]</scope>
    <source>
        <strain evidence="11 12">CHIC02 1186E3-8</strain>
    </source>
</reference>
<dbReference type="InterPro" id="IPR027417">
    <property type="entry name" value="P-loop_NTPase"/>
</dbReference>
<comment type="function">
    <text evidence="8">Initiates the restart of stalled replication forks, which reloads the replicative helicase on sites other than the origin of replication. Recognizes and binds to abandoned replication forks and remodels them to uncover a helicase loading site. Promotes assembly of the primosome at these replication forks.</text>
</comment>
<feature type="binding site" evidence="8">
    <location>
        <position position="429"/>
    </location>
    <ligand>
        <name>Zn(2+)</name>
        <dbReference type="ChEBI" id="CHEBI:29105"/>
        <label>2</label>
    </ligand>
</feature>
<evidence type="ECO:0000256" key="3">
    <source>
        <dbReference type="ARBA" id="ARBA00022723"/>
    </source>
</evidence>
<evidence type="ECO:0000259" key="9">
    <source>
        <dbReference type="PROSITE" id="PS51192"/>
    </source>
</evidence>
<evidence type="ECO:0000256" key="6">
    <source>
        <dbReference type="ARBA" id="ARBA00022840"/>
    </source>
</evidence>
<feature type="binding site" evidence="8">
    <location>
        <position position="405"/>
    </location>
    <ligand>
        <name>Zn(2+)</name>
        <dbReference type="ChEBI" id="CHEBI:29105"/>
        <label>1</label>
    </ligand>
</feature>
<dbReference type="Pfam" id="PF17764">
    <property type="entry name" value="PriA_3primeBD"/>
    <property type="match status" value="1"/>
</dbReference>
<dbReference type="PANTHER" id="PTHR30580">
    <property type="entry name" value="PRIMOSOMAL PROTEIN N"/>
    <property type="match status" value="1"/>
</dbReference>
<dbReference type="Gene3D" id="3.40.1440.60">
    <property type="entry name" value="PriA, 3(prime) DNA-binding domain"/>
    <property type="match status" value="1"/>
</dbReference>
<dbReference type="PANTHER" id="PTHR30580:SF0">
    <property type="entry name" value="PRIMOSOMAL PROTEIN N"/>
    <property type="match status" value="1"/>
</dbReference>
<evidence type="ECO:0000256" key="8">
    <source>
        <dbReference type="HAMAP-Rule" id="MF_00983"/>
    </source>
</evidence>
<dbReference type="HAMAP" id="MF_00983">
    <property type="entry name" value="PriA"/>
    <property type="match status" value="1"/>
</dbReference>
<evidence type="ECO:0000256" key="7">
    <source>
        <dbReference type="ARBA" id="ARBA00023125"/>
    </source>
</evidence>
<dbReference type="SMART" id="SM00490">
    <property type="entry name" value="HELICc"/>
    <property type="match status" value="1"/>
</dbReference>
<feature type="binding site" evidence="8">
    <location>
        <position position="414"/>
    </location>
    <ligand>
        <name>Zn(2+)</name>
        <dbReference type="ChEBI" id="CHEBI:29105"/>
        <label>2</label>
    </ligand>
</feature>
<feature type="binding site" evidence="8">
    <location>
        <position position="402"/>
    </location>
    <ligand>
        <name>Zn(2+)</name>
        <dbReference type="ChEBI" id="CHEBI:29105"/>
        <label>1</label>
    </ligand>
</feature>
<dbReference type="Pfam" id="PF18319">
    <property type="entry name" value="Zn_ribbon_PriA"/>
    <property type="match status" value="1"/>
</dbReference>
<evidence type="ECO:0000256" key="1">
    <source>
        <dbReference type="ARBA" id="ARBA00022515"/>
    </source>
</evidence>
<feature type="domain" description="Helicase C-terminal" evidence="10">
    <location>
        <begin position="437"/>
        <end position="600"/>
    </location>
</feature>
<evidence type="ECO:0000256" key="5">
    <source>
        <dbReference type="ARBA" id="ARBA00022833"/>
    </source>
</evidence>
<keyword evidence="2 8" id="KW-0235">DNA replication</keyword>
<dbReference type="PROSITE" id="PS51192">
    <property type="entry name" value="HELICASE_ATP_BIND_1"/>
    <property type="match status" value="1"/>
</dbReference>
<feature type="binding site" evidence="8">
    <location>
        <position position="432"/>
    </location>
    <ligand>
        <name>Zn(2+)</name>
        <dbReference type="ChEBI" id="CHEBI:29105"/>
        <label>2</label>
    </ligand>
</feature>
<gene>
    <name evidence="8 11" type="primary">priA</name>
    <name evidence="11" type="ORF">PYS61_05110</name>
</gene>
<keyword evidence="8" id="KW-0347">Helicase</keyword>
<keyword evidence="6 8" id="KW-0067">ATP-binding</keyword>
<comment type="similarity">
    <text evidence="8">Belongs to the helicase family. PriA subfamily.</text>
</comment>
<name>A0ABY8C3P8_9FIRM</name>
<dbReference type="NCBIfam" id="TIGR00595">
    <property type="entry name" value="priA"/>
    <property type="match status" value="1"/>
</dbReference>
<dbReference type="Pfam" id="PF00271">
    <property type="entry name" value="Helicase_C"/>
    <property type="match status" value="1"/>
</dbReference>
<proteinExistence type="inferred from homology"/>
<keyword evidence="4 8" id="KW-0547">Nucleotide-binding</keyword>
<dbReference type="SUPFAM" id="SSF52540">
    <property type="entry name" value="P-loop containing nucleoside triphosphate hydrolases"/>
    <property type="match status" value="1"/>
</dbReference>
<dbReference type="InterPro" id="IPR040498">
    <property type="entry name" value="PriA_CRR"/>
</dbReference>
<dbReference type="InterPro" id="IPR042115">
    <property type="entry name" value="PriA_3primeBD_sf"/>
</dbReference>
<keyword evidence="7 8" id="KW-0238">DNA-binding</keyword>
<dbReference type="InterPro" id="IPR001650">
    <property type="entry name" value="Helicase_C-like"/>
</dbReference>
<dbReference type="EMBL" id="CP118868">
    <property type="protein sequence ID" value="WEG35311.1"/>
    <property type="molecule type" value="Genomic_DNA"/>
</dbReference>
<dbReference type="Proteomes" id="UP001220478">
    <property type="component" value="Chromosome"/>
</dbReference>
<dbReference type="PROSITE" id="PS51194">
    <property type="entry name" value="HELICASE_CTER"/>
    <property type="match status" value="1"/>
</dbReference>
<comment type="catalytic activity">
    <reaction evidence="8">
        <text>Couples ATP hydrolysis with the unwinding of duplex DNA by translocating in the 3'-5' direction.</text>
        <dbReference type="EC" id="5.6.2.4"/>
    </reaction>
</comment>
<dbReference type="RefSeq" id="WP_315567650.1">
    <property type="nucleotide sequence ID" value="NZ_CP118866.1"/>
</dbReference>
<evidence type="ECO:0000259" key="10">
    <source>
        <dbReference type="PROSITE" id="PS51194"/>
    </source>
</evidence>
<feature type="binding site" evidence="8">
    <location>
        <position position="445"/>
    </location>
    <ligand>
        <name>Zn(2+)</name>
        <dbReference type="ChEBI" id="CHEBI:29105"/>
        <label>1</label>
    </ligand>
</feature>
<accession>A0ABY8C3P8</accession>
<keyword evidence="12" id="KW-1185">Reference proteome</keyword>